<dbReference type="Gene3D" id="3.40.109.10">
    <property type="entry name" value="NADH Oxidase"/>
    <property type="match status" value="1"/>
</dbReference>
<dbReference type="CDD" id="cd02142">
    <property type="entry name" value="McbC_SagB-like_oxidoreductase"/>
    <property type="match status" value="1"/>
</dbReference>
<dbReference type="PANTHER" id="PTHR43745:SF2">
    <property type="entry name" value="NITROREDUCTASE MJ1384-RELATED"/>
    <property type="match status" value="1"/>
</dbReference>
<dbReference type="SUPFAM" id="SSF55469">
    <property type="entry name" value="FMN-dependent nitroreductase-like"/>
    <property type="match status" value="1"/>
</dbReference>
<dbReference type="InterPro" id="IPR000415">
    <property type="entry name" value="Nitroreductase-like"/>
</dbReference>
<dbReference type="AlphaFoldDB" id="A0A1Y6BNK4"/>
<dbReference type="Pfam" id="PF00881">
    <property type="entry name" value="Nitroreductase"/>
    <property type="match status" value="1"/>
</dbReference>
<dbReference type="EMBL" id="FWZX01000005">
    <property type="protein sequence ID" value="SMF12058.1"/>
    <property type="molecule type" value="Genomic_DNA"/>
</dbReference>
<dbReference type="RefSeq" id="WP_089229645.1">
    <property type="nucleotide sequence ID" value="NZ_FWZX01000005.1"/>
</dbReference>
<protein>
    <submittedName>
        <fullName evidence="3">SagB-type dehydrogenase domain-containing protein</fullName>
    </submittedName>
</protein>
<gene>
    <name evidence="3" type="ORF">SAMN05428998_10559</name>
</gene>
<organism evidence="3 4">
    <name type="scientific">Tistlia consotensis USBA 355</name>
    <dbReference type="NCBI Taxonomy" id="560819"/>
    <lineage>
        <taxon>Bacteria</taxon>
        <taxon>Pseudomonadati</taxon>
        <taxon>Pseudomonadota</taxon>
        <taxon>Alphaproteobacteria</taxon>
        <taxon>Rhodospirillales</taxon>
        <taxon>Rhodovibrionaceae</taxon>
        <taxon>Tistlia</taxon>
    </lineage>
</organism>
<keyword evidence="4" id="KW-1185">Reference proteome</keyword>
<evidence type="ECO:0000313" key="3">
    <source>
        <dbReference type="EMBL" id="SMF12058.1"/>
    </source>
</evidence>
<proteinExistence type="predicted"/>
<dbReference type="PANTHER" id="PTHR43745">
    <property type="entry name" value="NITROREDUCTASE MJ1384-RELATED"/>
    <property type="match status" value="1"/>
</dbReference>
<dbReference type="InterPro" id="IPR020051">
    <property type="entry name" value="SagB-type_dehydrogenase"/>
</dbReference>
<dbReference type="STRING" id="560819.SAMN05428998_10559"/>
<dbReference type="GO" id="GO:0016491">
    <property type="term" value="F:oxidoreductase activity"/>
    <property type="evidence" value="ECO:0007669"/>
    <property type="project" value="InterPro"/>
</dbReference>
<reference evidence="3 4" key="1">
    <citation type="submission" date="2017-04" db="EMBL/GenBank/DDBJ databases">
        <authorList>
            <person name="Afonso C.L."/>
            <person name="Miller P.J."/>
            <person name="Scott M.A."/>
            <person name="Spackman E."/>
            <person name="Goraichik I."/>
            <person name="Dimitrov K.M."/>
            <person name="Suarez D.L."/>
            <person name="Swayne D.E."/>
        </authorList>
    </citation>
    <scope>NUCLEOTIDE SEQUENCE [LARGE SCALE GENOMIC DNA]</scope>
    <source>
        <strain evidence="3 4">USBA 355</strain>
    </source>
</reference>
<feature type="region of interest" description="Disordered" evidence="1">
    <location>
        <begin position="1"/>
        <end position="23"/>
    </location>
</feature>
<evidence type="ECO:0000259" key="2">
    <source>
        <dbReference type="Pfam" id="PF00881"/>
    </source>
</evidence>
<evidence type="ECO:0000256" key="1">
    <source>
        <dbReference type="SAM" id="MobiDB-lite"/>
    </source>
</evidence>
<dbReference type="InterPro" id="IPR052544">
    <property type="entry name" value="Bacteriocin_Proc_Enz"/>
</dbReference>
<name>A0A1Y6BNK4_9PROT</name>
<evidence type="ECO:0000313" key="4">
    <source>
        <dbReference type="Proteomes" id="UP000192917"/>
    </source>
</evidence>
<dbReference type="InterPro" id="IPR029479">
    <property type="entry name" value="Nitroreductase"/>
</dbReference>
<sequence length="477" mass="50662">MSDPATRRSPAAGSAGQATGDSLCVGPHPDLAAVEWSEASARLLLTGGLETSLAWRLPETGALLRRLFGEGLSRAAWSEAAAAAPDQGAEAEALLDRLRRGRLLLWWYGAPGRRLLLAEPLRGSFAPASPAEPVDATWRLSEKALLLLAREAPRLVDPLVEAQIVVPGAGLPLLPALAALARRAPAASPPPEGLPGGLPDGLTEFLACCGFLHPDGAVSAFAEAWTPAEWLFQRQTGFGTGGRFEFATTGARDVPPAGPRPRAPEATRIALPQPVERPSSPFAELMERRRSLRRPGSRPPALPDLGALLWSVARRRSDREQAMEGDMVLRNVPAGGALGELEFYLAVNRCSGLERGLHFYDGLAHALAPVAAPDATFEAMMQDAAERLFLENARPDCLVILSSRLARLSQKYRGGALRLSLLHVGLVFEALYLGATDLGLSPCANGFVDQAFFAALTGLDPFEELALGQFALSGPPD</sequence>
<feature type="domain" description="Nitroreductase" evidence="2">
    <location>
        <begin position="287"/>
        <end position="466"/>
    </location>
</feature>
<dbReference type="Proteomes" id="UP000192917">
    <property type="component" value="Unassembled WGS sequence"/>
</dbReference>
<dbReference type="NCBIfam" id="TIGR03605">
    <property type="entry name" value="antibiot_sagB"/>
    <property type="match status" value="1"/>
</dbReference>
<accession>A0A1Y6BNK4</accession>